<protein>
    <submittedName>
        <fullName evidence="1">Uncharacterized protein</fullName>
    </submittedName>
</protein>
<comment type="caution">
    <text evidence="1">The sequence shown here is derived from an EMBL/GenBank/DDBJ whole genome shotgun (WGS) entry which is preliminary data.</text>
</comment>
<dbReference type="AlphaFoldDB" id="A0A2I9D227"/>
<evidence type="ECO:0000313" key="1">
    <source>
        <dbReference type="EMBL" id="GBF04486.1"/>
    </source>
</evidence>
<dbReference type="EMBL" id="BFAG01000002">
    <property type="protein sequence ID" value="GBF04486.1"/>
    <property type="molecule type" value="Genomic_DNA"/>
</dbReference>
<organism evidence="1 2">
    <name type="scientific">Deinococcus aerius</name>
    <dbReference type="NCBI Taxonomy" id="200253"/>
    <lineage>
        <taxon>Bacteria</taxon>
        <taxon>Thermotogati</taxon>
        <taxon>Deinococcota</taxon>
        <taxon>Deinococci</taxon>
        <taxon>Deinococcales</taxon>
        <taxon>Deinococcaceae</taxon>
        <taxon>Deinococcus</taxon>
    </lineage>
</organism>
<reference evidence="2" key="1">
    <citation type="submission" date="2018-01" db="EMBL/GenBank/DDBJ databases">
        <title>Draft Genome Sequence of the Radioresistant Bacterium Deinococcus aerius TR0125, Isolated from the Higher Atmosphere above Japan.</title>
        <authorList>
            <person name="Satoh K."/>
            <person name="Arai H."/>
            <person name="Sanzen T."/>
            <person name="Kawaguchi Y."/>
            <person name="Hayashi H."/>
            <person name="Yokobori S."/>
            <person name="Yamagishi A."/>
            <person name="Oono Y."/>
            <person name="Narumi I."/>
        </authorList>
    </citation>
    <scope>NUCLEOTIDE SEQUENCE [LARGE SCALE GENOMIC DNA]</scope>
    <source>
        <strain evidence="2">TR0125</strain>
    </source>
</reference>
<dbReference type="Proteomes" id="UP000236569">
    <property type="component" value="Unassembled WGS sequence"/>
</dbReference>
<sequence length="106" mass="11508">MINRRTPPRALFTFTSVRLHSPTAHLDLCQDGGRNLMVKPSPRIPRYVNTFPAGLATAAQLQAEGLKPGTTAPVALLEYHEGDRSGVCGLFERSAAVPRMDSPQPL</sequence>
<gene>
    <name evidence="1" type="ORF">DAERI_020083</name>
</gene>
<keyword evidence="2" id="KW-1185">Reference proteome</keyword>
<proteinExistence type="predicted"/>
<accession>A0A2I9D227</accession>
<evidence type="ECO:0000313" key="2">
    <source>
        <dbReference type="Proteomes" id="UP000236569"/>
    </source>
</evidence>
<name>A0A2I9D227_9DEIO</name>